<reference evidence="2 3" key="1">
    <citation type="submission" date="2015-09" db="EMBL/GenBank/DDBJ databases">
        <title>Trachymyrmex cornetzi WGS genome.</title>
        <authorList>
            <person name="Nygaard S."/>
            <person name="Hu H."/>
            <person name="Boomsma J."/>
            <person name="Zhang G."/>
        </authorList>
    </citation>
    <scope>NUCLEOTIDE SEQUENCE [LARGE SCALE GENOMIC DNA]</scope>
    <source>
        <strain evidence="2">Tcor2-1</strain>
        <tissue evidence="2">Whole body</tissue>
    </source>
</reference>
<dbReference type="AlphaFoldDB" id="A0A151J4T7"/>
<protein>
    <submittedName>
        <fullName evidence="2">Uncharacterized protein</fullName>
    </submittedName>
</protein>
<evidence type="ECO:0000256" key="1">
    <source>
        <dbReference type="SAM" id="MobiDB-lite"/>
    </source>
</evidence>
<dbReference type="Proteomes" id="UP000078492">
    <property type="component" value="Unassembled WGS sequence"/>
</dbReference>
<sequence>MDRVKEYIRRKIDRAQGVPSLTARSAKSSTTIEGKHHQRNQNISHKKPLLATSEPPIVLERC</sequence>
<feature type="compositionally biased region" description="Polar residues" evidence="1">
    <location>
        <begin position="22"/>
        <end position="32"/>
    </location>
</feature>
<feature type="compositionally biased region" description="Basic residues" evidence="1">
    <location>
        <begin position="36"/>
        <end position="48"/>
    </location>
</feature>
<accession>A0A151J4T7</accession>
<evidence type="ECO:0000313" key="2">
    <source>
        <dbReference type="EMBL" id="KYN17597.1"/>
    </source>
</evidence>
<organism evidence="2 3">
    <name type="scientific">Trachymyrmex cornetzi</name>
    <dbReference type="NCBI Taxonomy" id="471704"/>
    <lineage>
        <taxon>Eukaryota</taxon>
        <taxon>Metazoa</taxon>
        <taxon>Ecdysozoa</taxon>
        <taxon>Arthropoda</taxon>
        <taxon>Hexapoda</taxon>
        <taxon>Insecta</taxon>
        <taxon>Pterygota</taxon>
        <taxon>Neoptera</taxon>
        <taxon>Endopterygota</taxon>
        <taxon>Hymenoptera</taxon>
        <taxon>Apocrita</taxon>
        <taxon>Aculeata</taxon>
        <taxon>Formicoidea</taxon>
        <taxon>Formicidae</taxon>
        <taxon>Myrmicinae</taxon>
        <taxon>Trachymyrmex</taxon>
    </lineage>
</organism>
<name>A0A151J4T7_9HYME</name>
<feature type="region of interest" description="Disordered" evidence="1">
    <location>
        <begin position="19"/>
        <end position="62"/>
    </location>
</feature>
<keyword evidence="3" id="KW-1185">Reference proteome</keyword>
<dbReference type="EMBL" id="KQ980109">
    <property type="protein sequence ID" value="KYN17597.1"/>
    <property type="molecule type" value="Genomic_DNA"/>
</dbReference>
<gene>
    <name evidence="2" type="ORF">ALC57_10112</name>
</gene>
<evidence type="ECO:0000313" key="3">
    <source>
        <dbReference type="Proteomes" id="UP000078492"/>
    </source>
</evidence>
<proteinExistence type="predicted"/>